<keyword evidence="4 16" id="KW-0812">Transmembrane</keyword>
<dbReference type="GO" id="GO:0005802">
    <property type="term" value="C:trans-Golgi network"/>
    <property type="evidence" value="ECO:0007669"/>
    <property type="project" value="TreeGrafter"/>
</dbReference>
<feature type="active site" description="Charge relay system" evidence="13 14">
    <location>
        <position position="415"/>
    </location>
</feature>
<feature type="region of interest" description="Disordered" evidence="15">
    <location>
        <begin position="629"/>
        <end position="726"/>
    </location>
</feature>
<evidence type="ECO:0000256" key="3">
    <source>
        <dbReference type="ARBA" id="ARBA00022670"/>
    </source>
</evidence>
<dbReference type="GO" id="GO:0007323">
    <property type="term" value="P:peptide pheromone maturation"/>
    <property type="evidence" value="ECO:0007669"/>
    <property type="project" value="UniProtKB-ARBA"/>
</dbReference>
<evidence type="ECO:0000256" key="6">
    <source>
        <dbReference type="ARBA" id="ARBA00022801"/>
    </source>
</evidence>
<gene>
    <name evidence="19" type="ORF">RCC_05145</name>
</gene>
<feature type="region of interest" description="Disordered" evidence="15">
    <location>
        <begin position="221"/>
        <end position="244"/>
    </location>
</feature>
<keyword evidence="8" id="KW-0106">Calcium</keyword>
<evidence type="ECO:0000256" key="5">
    <source>
        <dbReference type="ARBA" id="ARBA00022729"/>
    </source>
</evidence>
<evidence type="ECO:0000256" key="9">
    <source>
        <dbReference type="ARBA" id="ARBA00022989"/>
    </source>
</evidence>
<dbReference type="InterPro" id="IPR008979">
    <property type="entry name" value="Galactose-bd-like_sf"/>
</dbReference>
<keyword evidence="7 14" id="KW-0720">Serine protease</keyword>
<evidence type="ECO:0000256" key="17">
    <source>
        <dbReference type="SAM" id="SignalP"/>
    </source>
</evidence>
<feature type="compositionally biased region" description="Acidic residues" evidence="15">
    <location>
        <begin position="818"/>
        <end position="829"/>
    </location>
</feature>
<feature type="active site" description="Charge relay system" evidence="13 14">
    <location>
        <position position="243"/>
    </location>
</feature>
<feature type="chain" id="PRO_5013965044" evidence="17">
    <location>
        <begin position="21"/>
        <end position="863"/>
    </location>
</feature>
<keyword evidence="6 14" id="KW-0378">Hydrolase</keyword>
<dbReference type="InterPro" id="IPR015500">
    <property type="entry name" value="Peptidase_S8_subtilisin-rel"/>
</dbReference>
<feature type="compositionally biased region" description="Basic and acidic residues" evidence="15">
    <location>
        <begin position="843"/>
        <end position="863"/>
    </location>
</feature>
<evidence type="ECO:0000256" key="8">
    <source>
        <dbReference type="ARBA" id="ARBA00022837"/>
    </source>
</evidence>
<evidence type="ECO:0000256" key="14">
    <source>
        <dbReference type="PROSITE-ProRule" id="PRU01240"/>
    </source>
</evidence>
<dbReference type="Gene3D" id="2.60.120.260">
    <property type="entry name" value="Galactose-binding domain-like"/>
    <property type="match status" value="1"/>
</dbReference>
<evidence type="ECO:0000313" key="19">
    <source>
        <dbReference type="EMBL" id="CZT19297.1"/>
    </source>
</evidence>
<proteinExistence type="inferred from homology"/>
<dbReference type="FunFam" id="2.60.120.260:FF:000026">
    <property type="entry name" value="proprotein convertase subtilisin/kexin type 7"/>
    <property type="match status" value="1"/>
</dbReference>
<evidence type="ECO:0000256" key="7">
    <source>
        <dbReference type="ARBA" id="ARBA00022825"/>
    </source>
</evidence>
<feature type="active site" description="Charge relay system" evidence="13 14">
    <location>
        <position position="205"/>
    </location>
</feature>
<evidence type="ECO:0000256" key="1">
    <source>
        <dbReference type="ARBA" id="ARBA00004370"/>
    </source>
</evidence>
<evidence type="ECO:0000256" key="13">
    <source>
        <dbReference type="PIRSR" id="PIRSR615500-1"/>
    </source>
</evidence>
<dbReference type="PRINTS" id="PR00723">
    <property type="entry name" value="SUBTILISIN"/>
</dbReference>
<dbReference type="AlphaFoldDB" id="A0A2D3V3N3"/>
<evidence type="ECO:0000256" key="4">
    <source>
        <dbReference type="ARBA" id="ARBA00022692"/>
    </source>
</evidence>
<reference evidence="19 20" key="1">
    <citation type="submission" date="2016-03" db="EMBL/GenBank/DDBJ databases">
        <authorList>
            <person name="Ploux O."/>
        </authorList>
    </citation>
    <scope>NUCLEOTIDE SEQUENCE [LARGE SCALE GENOMIC DNA]</scope>
    <source>
        <strain evidence="19 20">URUG2</strain>
    </source>
</reference>
<keyword evidence="12" id="KW-0325">Glycoprotein</keyword>
<dbReference type="InterPro" id="IPR022398">
    <property type="entry name" value="Peptidase_S8_His-AS"/>
</dbReference>
<dbReference type="FunFam" id="3.40.50.200:FF:000005">
    <property type="entry name" value="Proprotein convertase subtilisin/kexin type 7"/>
    <property type="match status" value="1"/>
</dbReference>
<dbReference type="PROSITE" id="PS00138">
    <property type="entry name" value="SUBTILASE_SER"/>
    <property type="match status" value="1"/>
</dbReference>
<dbReference type="GeneID" id="35600311"/>
<dbReference type="SUPFAM" id="SSF52743">
    <property type="entry name" value="Subtilisin-like"/>
    <property type="match status" value="1"/>
</dbReference>
<evidence type="ECO:0000256" key="11">
    <source>
        <dbReference type="ARBA" id="ARBA00023145"/>
    </source>
</evidence>
<feature type="compositionally biased region" description="Low complexity" evidence="15">
    <location>
        <begin position="690"/>
        <end position="701"/>
    </location>
</feature>
<dbReference type="GO" id="GO:0016485">
    <property type="term" value="P:protein processing"/>
    <property type="evidence" value="ECO:0007669"/>
    <property type="project" value="TreeGrafter"/>
</dbReference>
<keyword evidence="10 16" id="KW-0472">Membrane</keyword>
<keyword evidence="9 16" id="KW-1133">Transmembrane helix</keyword>
<comment type="subcellular location">
    <subcellularLocation>
        <location evidence="1">Membrane</location>
    </subcellularLocation>
</comment>
<evidence type="ECO:0000259" key="18">
    <source>
        <dbReference type="PROSITE" id="PS51829"/>
    </source>
</evidence>
<protein>
    <submittedName>
        <fullName evidence="19">Related to subtilisin-like proprotein convertase</fullName>
    </submittedName>
</protein>
<dbReference type="PANTHER" id="PTHR42884">
    <property type="entry name" value="PROPROTEIN CONVERTASE SUBTILISIN/KEXIN-RELATED"/>
    <property type="match status" value="1"/>
</dbReference>
<dbReference type="CDD" id="cd04059">
    <property type="entry name" value="Peptidases_S8_Protein_convertases_Kexins_Furin-like"/>
    <property type="match status" value="1"/>
</dbReference>
<dbReference type="Proteomes" id="UP000225277">
    <property type="component" value="Unassembled WGS sequence"/>
</dbReference>
<dbReference type="PANTHER" id="PTHR42884:SF14">
    <property type="entry name" value="NEUROENDOCRINE CONVERTASE 1"/>
    <property type="match status" value="1"/>
</dbReference>
<evidence type="ECO:0000256" key="15">
    <source>
        <dbReference type="SAM" id="MobiDB-lite"/>
    </source>
</evidence>
<dbReference type="PROSITE" id="PS00136">
    <property type="entry name" value="SUBTILASE_ASP"/>
    <property type="match status" value="1"/>
</dbReference>
<evidence type="ECO:0000313" key="20">
    <source>
        <dbReference type="Proteomes" id="UP000225277"/>
    </source>
</evidence>
<evidence type="ECO:0000256" key="2">
    <source>
        <dbReference type="ARBA" id="ARBA00005325"/>
    </source>
</evidence>
<accession>A0A2D3V3N3</accession>
<dbReference type="Gene3D" id="3.40.50.200">
    <property type="entry name" value="Peptidase S8/S53 domain"/>
    <property type="match status" value="1"/>
</dbReference>
<dbReference type="PROSITE" id="PS00137">
    <property type="entry name" value="SUBTILASE_HIS"/>
    <property type="match status" value="1"/>
</dbReference>
<dbReference type="InterPro" id="IPR000209">
    <property type="entry name" value="Peptidase_S8/S53_dom"/>
</dbReference>
<dbReference type="GO" id="GO:0000139">
    <property type="term" value="C:Golgi membrane"/>
    <property type="evidence" value="ECO:0007669"/>
    <property type="project" value="TreeGrafter"/>
</dbReference>
<dbReference type="InterPro" id="IPR023828">
    <property type="entry name" value="Peptidase_S8_Ser-AS"/>
</dbReference>
<dbReference type="InterPro" id="IPR034182">
    <property type="entry name" value="Kexin/furin"/>
</dbReference>
<dbReference type="InterPro" id="IPR036852">
    <property type="entry name" value="Peptidase_S8/S53_dom_sf"/>
</dbReference>
<dbReference type="STRING" id="112498.A0A2D3V3N3"/>
<feature type="domain" description="P/Homo B" evidence="18">
    <location>
        <begin position="491"/>
        <end position="626"/>
    </location>
</feature>
<evidence type="ECO:0000256" key="10">
    <source>
        <dbReference type="ARBA" id="ARBA00023136"/>
    </source>
</evidence>
<dbReference type="Pfam" id="PF00082">
    <property type="entry name" value="Peptidase_S8"/>
    <property type="match status" value="1"/>
</dbReference>
<dbReference type="EMBL" id="FJUY01000007">
    <property type="protein sequence ID" value="CZT19297.1"/>
    <property type="molecule type" value="Genomic_DNA"/>
</dbReference>
<feature type="compositionally biased region" description="Polar residues" evidence="15">
    <location>
        <begin position="649"/>
        <end position="663"/>
    </location>
</feature>
<sequence length="863" mass="95700">MRVPWGWGLGFLLLPASGAATRLQSRRDYDTYDYYAVHVRAGIDARDVSDSLGLQYEGPLGQLDDHHIFYTPNRQHEYDHVRSEIDSLKQRRRKREAGAELPHVLDNVLLSQKQELHKRFPLVKRGFESAQEESVPEYRRQQAADEYNEAVEIGIKIAANLSIIDPIFHDQWHLYNSKQLGHDINVTGVWQQGVTGKGATVCIVDDGLDMDSNDLKANYDADGSWDYNDPGPNPKPRLSDDRHGTRCAGEVSAARNNVCGVGVAYDSQIAGVRILSKIISDADEAEALNYGFQKTQIYSCSWGPPDDGQSMEGPGILIRRAMFKGIQEGRGGLGSIFVFAIGNGAANDDNCNFDGYTNSIYSVSVGGIDRKGLHPYYSEKCAAQLVVTYSSGSGDAIHTTDVGEDSCYANHGGTSAAGPLVAGMYALMMEVNPQLTWRDIQYITIITAVPIDQPDDYQMNEAMGKNFGHQFGYGKADAYALVEAAKNWTNVKPQAWYFSPWLHVKHEVPQGDQGLASSFEVTQDMLTKANFERIEHVTVTMNVEHTRRGDLSVELRSPTGMVSHIATHRRNDNAASGYIDWTFMSVAHWGETGLGKWTVIVKDTRVNEHKGIFTDWRLKLWGESIDGENQPLLPIPGEHDDDDHDSLNPPETQTAGAHTTTVAVPSDHTGVPEGNPTDHIDRPTKPTPTPAVTTPIIIPTPAGEEAEHSPPTHTVDPAPSATPTTGTNFLPHIFPTFGVSKRTQIWIYGSAFLILAFLSSLGIWIFVQRRKKRTLRDEYGFEMVGRDEDAEGDEANVPLNRRRRKQRGDDLYNAFAEGTDEESEDELEEERYALGGESDSDDGQERYRDKDEDSGKAEGIDVE</sequence>
<name>A0A2D3V3N3_9PEZI</name>
<keyword evidence="20" id="KW-1185">Reference proteome</keyword>
<evidence type="ECO:0000256" key="12">
    <source>
        <dbReference type="ARBA" id="ARBA00023180"/>
    </source>
</evidence>
<dbReference type="SUPFAM" id="SSF49785">
    <property type="entry name" value="Galactose-binding domain-like"/>
    <property type="match status" value="1"/>
</dbReference>
<dbReference type="Pfam" id="PF01483">
    <property type="entry name" value="P_proprotein"/>
    <property type="match status" value="1"/>
</dbReference>
<feature type="region of interest" description="Disordered" evidence="15">
    <location>
        <begin position="811"/>
        <end position="863"/>
    </location>
</feature>
<keyword evidence="3 14" id="KW-0645">Protease</keyword>
<comment type="similarity">
    <text evidence="2">Belongs to the peptidase S8 family. Furin subfamily.</text>
</comment>
<organism evidence="19 20">
    <name type="scientific">Ramularia collo-cygni</name>
    <dbReference type="NCBI Taxonomy" id="112498"/>
    <lineage>
        <taxon>Eukaryota</taxon>
        <taxon>Fungi</taxon>
        <taxon>Dikarya</taxon>
        <taxon>Ascomycota</taxon>
        <taxon>Pezizomycotina</taxon>
        <taxon>Dothideomycetes</taxon>
        <taxon>Dothideomycetidae</taxon>
        <taxon>Mycosphaerellales</taxon>
        <taxon>Mycosphaerellaceae</taxon>
        <taxon>Ramularia</taxon>
    </lineage>
</organism>
<keyword evidence="5 17" id="KW-0732">Signal</keyword>
<dbReference type="RefSeq" id="XP_023626187.1">
    <property type="nucleotide sequence ID" value="XM_023770419.1"/>
</dbReference>
<dbReference type="PROSITE" id="PS51829">
    <property type="entry name" value="P_HOMO_B"/>
    <property type="match status" value="1"/>
</dbReference>
<feature type="signal peptide" evidence="17">
    <location>
        <begin position="1"/>
        <end position="20"/>
    </location>
</feature>
<dbReference type="OrthoDB" id="300641at2759"/>
<dbReference type="InterPro" id="IPR002884">
    <property type="entry name" value="P_dom"/>
</dbReference>
<dbReference type="PROSITE" id="PS51892">
    <property type="entry name" value="SUBTILASE"/>
    <property type="match status" value="1"/>
</dbReference>
<evidence type="ECO:0000256" key="16">
    <source>
        <dbReference type="SAM" id="Phobius"/>
    </source>
</evidence>
<feature type="transmembrane region" description="Helical" evidence="16">
    <location>
        <begin position="745"/>
        <end position="767"/>
    </location>
</feature>
<keyword evidence="11" id="KW-0865">Zymogen</keyword>
<dbReference type="GO" id="GO:0004252">
    <property type="term" value="F:serine-type endopeptidase activity"/>
    <property type="evidence" value="ECO:0007669"/>
    <property type="project" value="UniProtKB-UniRule"/>
</dbReference>
<dbReference type="InterPro" id="IPR023827">
    <property type="entry name" value="Peptidase_S8_Asp-AS"/>
</dbReference>